<dbReference type="AlphaFoldDB" id="A0AAE1U919"/>
<feature type="compositionally biased region" description="Basic and acidic residues" evidence="1">
    <location>
        <begin position="501"/>
        <end position="510"/>
    </location>
</feature>
<reference evidence="2" key="1">
    <citation type="submission" date="2023-11" db="EMBL/GenBank/DDBJ databases">
        <title>Genome assemblies of two species of porcelain crab, Petrolisthes cinctipes and Petrolisthes manimaculis (Anomura: Porcellanidae).</title>
        <authorList>
            <person name="Angst P."/>
        </authorList>
    </citation>
    <scope>NUCLEOTIDE SEQUENCE</scope>
    <source>
        <strain evidence="2">PB745_02</strain>
        <tissue evidence="2">Gill</tissue>
    </source>
</reference>
<evidence type="ECO:0000313" key="2">
    <source>
        <dbReference type="EMBL" id="KAK4314988.1"/>
    </source>
</evidence>
<keyword evidence="3" id="KW-1185">Reference proteome</keyword>
<organism evidence="2 3">
    <name type="scientific">Petrolisthes manimaculis</name>
    <dbReference type="NCBI Taxonomy" id="1843537"/>
    <lineage>
        <taxon>Eukaryota</taxon>
        <taxon>Metazoa</taxon>
        <taxon>Ecdysozoa</taxon>
        <taxon>Arthropoda</taxon>
        <taxon>Crustacea</taxon>
        <taxon>Multicrustacea</taxon>
        <taxon>Malacostraca</taxon>
        <taxon>Eumalacostraca</taxon>
        <taxon>Eucarida</taxon>
        <taxon>Decapoda</taxon>
        <taxon>Pleocyemata</taxon>
        <taxon>Anomura</taxon>
        <taxon>Galatheoidea</taxon>
        <taxon>Porcellanidae</taxon>
        <taxon>Petrolisthes</taxon>
    </lineage>
</organism>
<proteinExistence type="predicted"/>
<evidence type="ECO:0000313" key="3">
    <source>
        <dbReference type="Proteomes" id="UP001292094"/>
    </source>
</evidence>
<accession>A0AAE1U919</accession>
<gene>
    <name evidence="2" type="ORF">Pmani_013771</name>
</gene>
<feature type="compositionally biased region" description="Low complexity" evidence="1">
    <location>
        <begin position="30"/>
        <end position="46"/>
    </location>
</feature>
<name>A0AAE1U919_9EUCA</name>
<dbReference type="Gene3D" id="3.90.228.10">
    <property type="match status" value="1"/>
</dbReference>
<feature type="region of interest" description="Disordered" evidence="1">
    <location>
        <begin position="489"/>
        <end position="510"/>
    </location>
</feature>
<comment type="caution">
    <text evidence="2">The sequence shown here is derived from an EMBL/GenBank/DDBJ whole genome shotgun (WGS) entry which is preliminary data.</text>
</comment>
<dbReference type="Proteomes" id="UP001292094">
    <property type="component" value="Unassembled WGS sequence"/>
</dbReference>
<protein>
    <submittedName>
        <fullName evidence="2">Uncharacterized protein</fullName>
    </submittedName>
</protein>
<evidence type="ECO:0000256" key="1">
    <source>
        <dbReference type="SAM" id="MobiDB-lite"/>
    </source>
</evidence>
<dbReference type="EMBL" id="JAWZYT010001164">
    <property type="protein sequence ID" value="KAK4314988.1"/>
    <property type="molecule type" value="Genomic_DNA"/>
</dbReference>
<feature type="region of interest" description="Disordered" evidence="1">
    <location>
        <begin position="1"/>
        <end position="48"/>
    </location>
</feature>
<sequence length="559" mass="60748">MDSRPASPDPTPPSALEQNQASAPDPQPLTSSAPAPATTSVTTPAPDQASQLDRFTLRSDVLVKMSTDEEGETTFLYKRKTSSVLMPATPKVSTAILVDTAETLLRIPAINSEETPESFRLDRMSGLSIPEDYFFLLAGEDKSLDPSSLLERAQNHKGNQQKKLVPPAFPVRLMGSRAPHNLTELLWRDPYDKSVPYQLREPDQTYWAAESSARQDLAHHLATTATASLLKEWLSRLSHNFEAFSGEQLEDILTGFSTVAEGLSLMVAHPFQGAARKCAETRLAARSASAKDLSGTTLRGILSADPCSTPLFNAEATSSIIAAQPPIINISATAEVPLQEPSGIYQDPGKGKPQAALSIQEQLRPQGSPPPVLQGPPSPLQAQTKAPVMVLIQAASPGGSKAGPLLALAHQASYQATPNLFTCEETAANVSTTTQLLQEMGWLVNWGKSKLIPTQSITWLGIQWSTRDSSLSLAPENARNTLNILRRNAWPWEPSPPPSGTKDDPKKDKKISLDGKDIIVPLGKPVPQKEWSKSNFCQSEYLVYKESQACIRYILKFTF</sequence>